<dbReference type="InterPro" id="IPR040982">
    <property type="entry name" value="DNA_pol3_finger"/>
</dbReference>
<dbReference type="InterPro" id="IPR012340">
    <property type="entry name" value="NA-bd_OB-fold"/>
</dbReference>
<dbReference type="NCBIfam" id="TIGR00594">
    <property type="entry name" value="polc"/>
    <property type="match status" value="1"/>
</dbReference>
<dbReference type="InterPro" id="IPR004013">
    <property type="entry name" value="PHP_dom"/>
</dbReference>
<keyword evidence="8" id="KW-0239">DNA-directed DNA polymerase</keyword>
<evidence type="ECO:0000256" key="8">
    <source>
        <dbReference type="ARBA" id="ARBA00022932"/>
    </source>
</evidence>
<reference evidence="13 14" key="1">
    <citation type="journal article" date="2015" name="Genome Announc.">
        <title>Expanding the biotechnology potential of lactobacilli through comparative genomics of 213 strains and associated genera.</title>
        <authorList>
            <person name="Sun Z."/>
            <person name="Harris H.M."/>
            <person name="McCann A."/>
            <person name="Guo C."/>
            <person name="Argimon S."/>
            <person name="Zhang W."/>
            <person name="Yang X."/>
            <person name="Jeffery I.B."/>
            <person name="Cooney J.C."/>
            <person name="Kagawa T.F."/>
            <person name="Liu W."/>
            <person name="Song Y."/>
            <person name="Salvetti E."/>
            <person name="Wrobel A."/>
            <person name="Rasinkangas P."/>
            <person name="Parkhill J."/>
            <person name="Rea M.C."/>
            <person name="O'Sullivan O."/>
            <person name="Ritari J."/>
            <person name="Douillard F.P."/>
            <person name="Paul Ross R."/>
            <person name="Yang R."/>
            <person name="Briner A.E."/>
            <person name="Felis G.E."/>
            <person name="de Vos W.M."/>
            <person name="Barrangou R."/>
            <person name="Klaenhammer T.R."/>
            <person name="Caufield P.W."/>
            <person name="Cui Y."/>
            <person name="Zhang H."/>
            <person name="O'Toole P.W."/>
        </authorList>
    </citation>
    <scope>NUCLEOTIDE SEQUENCE [LARGE SCALE GENOMIC DNA]</scope>
    <source>
        <strain evidence="13 14">DSM 20452</strain>
    </source>
</reference>
<dbReference type="InterPro" id="IPR004805">
    <property type="entry name" value="DnaE2/DnaE/PolC"/>
</dbReference>
<evidence type="ECO:0000256" key="6">
    <source>
        <dbReference type="ARBA" id="ARBA00022695"/>
    </source>
</evidence>
<dbReference type="Pfam" id="PF07733">
    <property type="entry name" value="DNA_pol3_alpha"/>
    <property type="match status" value="1"/>
</dbReference>
<evidence type="ECO:0000259" key="12">
    <source>
        <dbReference type="SMART" id="SM00481"/>
    </source>
</evidence>
<dbReference type="Proteomes" id="UP000051612">
    <property type="component" value="Unassembled WGS sequence"/>
</dbReference>
<evidence type="ECO:0000313" key="13">
    <source>
        <dbReference type="EMBL" id="KRM76801.1"/>
    </source>
</evidence>
<dbReference type="PANTHER" id="PTHR32294:SF0">
    <property type="entry name" value="DNA POLYMERASE III SUBUNIT ALPHA"/>
    <property type="match status" value="1"/>
</dbReference>
<evidence type="ECO:0000256" key="9">
    <source>
        <dbReference type="ARBA" id="ARBA00025611"/>
    </source>
</evidence>
<dbReference type="PANTHER" id="PTHR32294">
    <property type="entry name" value="DNA POLYMERASE III SUBUNIT ALPHA"/>
    <property type="match status" value="1"/>
</dbReference>
<comment type="function">
    <text evidence="9">DNA polymerase III is a complex, multichain enzyme responsible for most of the replicative synthesis in bacteria. This DNA polymerase also exhibits 3' to 5' exonuclease activity. The alpha chain is the DNA polymerase.</text>
</comment>
<evidence type="ECO:0000256" key="4">
    <source>
        <dbReference type="ARBA" id="ARBA00019114"/>
    </source>
</evidence>
<dbReference type="SMART" id="SM00481">
    <property type="entry name" value="POLIIIAc"/>
    <property type="match status" value="1"/>
</dbReference>
<dbReference type="InterPro" id="IPR016195">
    <property type="entry name" value="Pol/histidinol_Pase-like"/>
</dbReference>
<dbReference type="GO" id="GO:0005737">
    <property type="term" value="C:cytoplasm"/>
    <property type="evidence" value="ECO:0007669"/>
    <property type="project" value="UniProtKB-SubCell"/>
</dbReference>
<dbReference type="Gene3D" id="1.10.150.870">
    <property type="match status" value="1"/>
</dbReference>
<accession>A0A0R2BCE3</accession>
<dbReference type="EMBL" id="AYYN01000030">
    <property type="protein sequence ID" value="KRM76801.1"/>
    <property type="molecule type" value="Genomic_DNA"/>
</dbReference>
<proteinExistence type="inferred from homology"/>
<evidence type="ECO:0000256" key="11">
    <source>
        <dbReference type="ARBA" id="ARBA00049244"/>
    </source>
</evidence>
<dbReference type="Gene3D" id="2.40.50.140">
    <property type="entry name" value="Nucleic acid-binding proteins"/>
    <property type="match status" value="1"/>
</dbReference>
<evidence type="ECO:0000256" key="7">
    <source>
        <dbReference type="ARBA" id="ARBA00022705"/>
    </source>
</evidence>
<dbReference type="InterPro" id="IPR041931">
    <property type="entry name" value="DNA_pol3_alpha_thumb_dom"/>
</dbReference>
<organism evidence="13 14">
    <name type="scientific">Ligilactobacillus murinus DSM 20452 = NBRC 14221</name>
    <dbReference type="NCBI Taxonomy" id="1423772"/>
    <lineage>
        <taxon>Bacteria</taxon>
        <taxon>Bacillati</taxon>
        <taxon>Bacillota</taxon>
        <taxon>Bacilli</taxon>
        <taxon>Lactobacillales</taxon>
        <taxon>Lactobacillaceae</taxon>
        <taxon>Ligilactobacillus</taxon>
    </lineage>
</organism>
<dbReference type="InterPro" id="IPR003141">
    <property type="entry name" value="Pol/His_phosphatase_N"/>
</dbReference>
<dbReference type="Gene3D" id="1.10.10.1600">
    <property type="entry name" value="Bacterial DNA polymerase III alpha subunit, thumb domain"/>
    <property type="match status" value="1"/>
</dbReference>
<keyword evidence="6" id="KW-0548">Nucleotidyltransferase</keyword>
<dbReference type="Pfam" id="PF01336">
    <property type="entry name" value="tRNA_anti-codon"/>
    <property type="match status" value="1"/>
</dbReference>
<keyword evidence="7" id="KW-0235">DNA replication</keyword>
<evidence type="ECO:0000256" key="1">
    <source>
        <dbReference type="ARBA" id="ARBA00004496"/>
    </source>
</evidence>
<dbReference type="GO" id="GO:0008408">
    <property type="term" value="F:3'-5' exonuclease activity"/>
    <property type="evidence" value="ECO:0007669"/>
    <property type="project" value="InterPro"/>
</dbReference>
<dbReference type="EC" id="2.7.7.7" evidence="3"/>
<dbReference type="InterPro" id="IPR004365">
    <property type="entry name" value="NA-bd_OB_tRNA"/>
</dbReference>
<dbReference type="Pfam" id="PF02811">
    <property type="entry name" value="PHP"/>
    <property type="match status" value="1"/>
</dbReference>
<gene>
    <name evidence="13" type="ORF">FC48_GL001366</name>
</gene>
<comment type="caution">
    <text evidence="13">The sequence shown here is derived from an EMBL/GenBank/DDBJ whole genome shotgun (WGS) entry which is preliminary data.</text>
</comment>
<dbReference type="Pfam" id="PF17657">
    <property type="entry name" value="DNA_pol3_finger"/>
    <property type="match status" value="1"/>
</dbReference>
<dbReference type="GO" id="GO:0006260">
    <property type="term" value="P:DNA replication"/>
    <property type="evidence" value="ECO:0007669"/>
    <property type="project" value="UniProtKB-KW"/>
</dbReference>
<dbReference type="GO" id="GO:0003887">
    <property type="term" value="F:DNA-directed DNA polymerase activity"/>
    <property type="evidence" value="ECO:0007669"/>
    <property type="project" value="UniProtKB-KW"/>
</dbReference>
<dbReference type="CDD" id="cd07431">
    <property type="entry name" value="PHP_PolIIIA"/>
    <property type="match status" value="1"/>
</dbReference>
<comment type="similarity">
    <text evidence="2">Belongs to the DNA polymerase type-C family. DnaE subfamily.</text>
</comment>
<protein>
    <recommendedName>
        <fullName evidence="4">DNA polymerase III subunit alpha</fullName>
        <ecNumber evidence="3">2.7.7.7</ecNumber>
    </recommendedName>
</protein>
<dbReference type="Gene3D" id="3.20.20.140">
    <property type="entry name" value="Metal-dependent hydrolases"/>
    <property type="match status" value="1"/>
</dbReference>
<feature type="domain" description="Polymerase/histidinol phosphatase N-terminal" evidence="12">
    <location>
        <begin position="7"/>
        <end position="74"/>
    </location>
</feature>
<evidence type="ECO:0000256" key="2">
    <source>
        <dbReference type="ARBA" id="ARBA00009496"/>
    </source>
</evidence>
<keyword evidence="5" id="KW-0808">Transferase</keyword>
<name>A0A0R2BCE3_9LACO</name>
<evidence type="ECO:0000256" key="3">
    <source>
        <dbReference type="ARBA" id="ARBA00012417"/>
    </source>
</evidence>
<dbReference type="InterPro" id="IPR011708">
    <property type="entry name" value="DNA_pol3_alpha_NTPase_dom"/>
</dbReference>
<evidence type="ECO:0000256" key="5">
    <source>
        <dbReference type="ARBA" id="ARBA00022679"/>
    </source>
</evidence>
<comment type="subcellular location">
    <subcellularLocation>
        <location evidence="1">Cytoplasm</location>
    </subcellularLocation>
</comment>
<dbReference type="SUPFAM" id="SSF89550">
    <property type="entry name" value="PHP domain-like"/>
    <property type="match status" value="1"/>
</dbReference>
<dbReference type="Pfam" id="PF14579">
    <property type="entry name" value="HHH_6"/>
    <property type="match status" value="1"/>
</dbReference>
<sequence length="1105" mass="125645">MAVVLFAPLQVISANSLLKSTLRIEDYVKRAADLGYQSLVLSDIDVMYGVLDFYHACQKYQIKPIFGLTLEFESDAKLLLIAKNNTGYHNLLKLSSLKMTTFKQELPDLEEFLKAVMTYSQDLFIISPAKESLLLKYYEQAGAILERLKQTKTAGIYLGIDPLLSKQELLAIKLLAQQTQTALIAASAVHYLEPADYFEVKVLRAIGKAEKLGGGWNKKNTLGKNYLKEIRQYHEEYQNLGLKKALDENARLCDLAQVTLAFPKTKLPHFKTPNGLSAKAYLQKLCQEGLRQRLIADQITETKPYFDRLKQELAVIDEMGFDDYFLIVWDVTNYAHNNQIRIGPGRGSAAGSLVSYVLKITDVDPLRYGLLFERFLNPERAQMPDIDLDIPDAKRDRIIKYVHQKYGHEHMAQIITFGTLGARQAIRDVARVMGLTSFEIDEWSKALPHKFKLTLKEAYQESQKVKNLIADSQRNEVLFKTALKLEGLPRHYSTHAAGVILSDEVLSDLIPVQLGTDQILLSQFAKDQVEEAGLLKIDFLGLRNLTILDNALKFVRNGYQEKLDLKQLSLDDPLTLRLFQAGQTNGVFQFESTGIKNVLRRLHPTSFEDVAAVNALYRPGPIGNIDEFIARKHGKHPVSYPEKSLRPILAKTYGIMVYQEQVMQVASAMGGFSLGEADLLRRAISKKDQLKIDKLQARFVMGAEKKGYTVASALEVYEYMKRFGNYGFNRSHAVAYSKMAFELAYLKSHYPAAFFAALLNSVIGNDNKLKEYLGEMRQFKLQVAGPDINTSQLYFSLKNKKVVFGLGSIKTLRGDLVKAILQERRQNGNFKSLADLIRRLDKKLLKEEQLKALIYAGALDQIESDRSKLLSQLPMVLSNIALSGENQTLFEMLAPKEEKSAEKLSTAELLEKEFYYLGTYLSGHPVEKYAWLRQRQHAKLLAKLIPNENIKTVVYVKNKRVIRTKKGEQMAFLQVADESGETELVIFPREYRRFATLCEPQNILLVSGKVEVRNERKSILVSDMVAATDIKKQYYYLRLERSLAEKTRQQLWQILRAHHGDVPVIIIEENENRKIILQENLWLRPDESTKEALTTLLGSKNVVLK</sequence>
<dbReference type="AlphaFoldDB" id="A0A0R2BCE3"/>
<dbReference type="PATRIC" id="fig|1423772.3.peg.1457"/>
<dbReference type="NCBIfam" id="NF004226">
    <property type="entry name" value="PRK05673.1"/>
    <property type="match status" value="1"/>
</dbReference>
<dbReference type="InterPro" id="IPR029460">
    <property type="entry name" value="DNAPol_HHH"/>
</dbReference>
<dbReference type="CDD" id="cd04485">
    <property type="entry name" value="DnaE_OBF"/>
    <property type="match status" value="1"/>
</dbReference>
<dbReference type="GO" id="GO:0003676">
    <property type="term" value="F:nucleic acid binding"/>
    <property type="evidence" value="ECO:0007669"/>
    <property type="project" value="InterPro"/>
</dbReference>
<evidence type="ECO:0000313" key="14">
    <source>
        <dbReference type="Proteomes" id="UP000051612"/>
    </source>
</evidence>
<comment type="catalytic activity">
    <reaction evidence="11">
        <text>DNA(n) + a 2'-deoxyribonucleoside 5'-triphosphate = DNA(n+1) + diphosphate</text>
        <dbReference type="Rhea" id="RHEA:22508"/>
        <dbReference type="Rhea" id="RHEA-COMP:17339"/>
        <dbReference type="Rhea" id="RHEA-COMP:17340"/>
        <dbReference type="ChEBI" id="CHEBI:33019"/>
        <dbReference type="ChEBI" id="CHEBI:61560"/>
        <dbReference type="ChEBI" id="CHEBI:173112"/>
        <dbReference type="EC" id="2.7.7.7"/>
    </reaction>
</comment>
<comment type="subunit">
    <text evidence="10">DNA polymerase III contains a core (composed of alpha, epsilon and theta chains) that associates with a tau subunit. This core dimerizes to form the POLIII' complex. PolIII' associates with the gamma complex (composed of gamma, delta, delta', psi and chi chains) and with the beta chain to form the complete DNA polymerase III complex.</text>
</comment>
<evidence type="ECO:0000256" key="10">
    <source>
        <dbReference type="ARBA" id="ARBA00026073"/>
    </source>
</evidence>